<comment type="catalytic activity">
    <reaction evidence="1 18 19">
        <text>(6R)-NADHX = (6S)-NADHX</text>
        <dbReference type="Rhea" id="RHEA:32215"/>
        <dbReference type="ChEBI" id="CHEBI:64074"/>
        <dbReference type="ChEBI" id="CHEBI:64075"/>
        <dbReference type="EC" id="5.1.99.6"/>
    </reaction>
</comment>
<protein>
    <recommendedName>
        <fullName evidence="19">Bifunctional NAD(P)H-hydrate repair enzyme</fullName>
    </recommendedName>
    <alternativeName>
        <fullName evidence="19">Nicotinamide nucleotide repair protein</fullName>
    </alternativeName>
    <domain>
        <recommendedName>
            <fullName evidence="19">ADP-dependent (S)-NAD(P)H-hydrate dehydratase</fullName>
            <ecNumber evidence="19">4.2.1.136</ecNumber>
        </recommendedName>
        <alternativeName>
            <fullName evidence="19">ADP-dependent NAD(P)HX dehydratase</fullName>
        </alternativeName>
    </domain>
    <domain>
        <recommendedName>
            <fullName evidence="19">NAD(P)H-hydrate epimerase</fullName>
            <ecNumber evidence="19">5.1.99.6</ecNumber>
        </recommendedName>
    </domain>
</protein>
<evidence type="ECO:0000256" key="16">
    <source>
        <dbReference type="ARBA" id="ARBA00049209"/>
    </source>
</evidence>
<keyword evidence="8 17" id="KW-0521">NADP</keyword>
<dbReference type="PANTHER" id="PTHR12592">
    <property type="entry name" value="ATP-DEPENDENT (S)-NAD(P)H-HYDRATE DEHYDRATASE FAMILY MEMBER"/>
    <property type="match status" value="1"/>
</dbReference>
<evidence type="ECO:0000256" key="3">
    <source>
        <dbReference type="ARBA" id="ARBA00006001"/>
    </source>
</evidence>
<proteinExistence type="inferred from homology"/>
<comment type="cofactor">
    <cofactor evidence="18 19">
        <name>K(+)</name>
        <dbReference type="ChEBI" id="CHEBI:29103"/>
    </cofactor>
    <text evidence="18 19">Binds 1 potassium ion per subunit.</text>
</comment>
<comment type="similarity">
    <text evidence="4 19">In the C-terminal section; belongs to the NnrD/CARKD family.</text>
</comment>
<comment type="catalytic activity">
    <reaction evidence="2 18 19">
        <text>(6R)-NADPHX = (6S)-NADPHX</text>
        <dbReference type="Rhea" id="RHEA:32227"/>
        <dbReference type="ChEBI" id="CHEBI:64076"/>
        <dbReference type="ChEBI" id="CHEBI:64077"/>
        <dbReference type="EC" id="5.1.99.6"/>
    </reaction>
</comment>
<dbReference type="Gene3D" id="3.40.1190.20">
    <property type="match status" value="1"/>
</dbReference>
<comment type="catalytic activity">
    <reaction evidence="15 17 19">
        <text>(6S)-NADHX + ADP = AMP + phosphate + NADH + H(+)</text>
        <dbReference type="Rhea" id="RHEA:32223"/>
        <dbReference type="ChEBI" id="CHEBI:15378"/>
        <dbReference type="ChEBI" id="CHEBI:43474"/>
        <dbReference type="ChEBI" id="CHEBI:57945"/>
        <dbReference type="ChEBI" id="CHEBI:64074"/>
        <dbReference type="ChEBI" id="CHEBI:456215"/>
        <dbReference type="ChEBI" id="CHEBI:456216"/>
        <dbReference type="EC" id="4.2.1.136"/>
    </reaction>
</comment>
<dbReference type="PIRSF" id="PIRSF017184">
    <property type="entry name" value="Nnr"/>
    <property type="match status" value="1"/>
</dbReference>
<dbReference type="PROSITE" id="PS01050">
    <property type="entry name" value="YJEF_C_2"/>
    <property type="match status" value="1"/>
</dbReference>
<keyword evidence="12 17" id="KW-0456">Lyase</keyword>
<dbReference type="KEGG" id="tsi:TSIB_1969"/>
<dbReference type="InterPro" id="IPR004443">
    <property type="entry name" value="YjeF_N_dom"/>
</dbReference>
<feature type="binding site" evidence="18">
    <location>
        <position position="59"/>
    </location>
    <ligand>
        <name>K(+)</name>
        <dbReference type="ChEBI" id="CHEBI:29103"/>
    </ligand>
</feature>
<feature type="binding site" evidence="18">
    <location>
        <position position="167"/>
    </location>
    <ligand>
        <name>K(+)</name>
        <dbReference type="ChEBI" id="CHEBI:29103"/>
    </ligand>
</feature>
<dbReference type="GO" id="GO:0110051">
    <property type="term" value="P:metabolite repair"/>
    <property type="evidence" value="ECO:0007669"/>
    <property type="project" value="TreeGrafter"/>
</dbReference>
<evidence type="ECO:0000256" key="12">
    <source>
        <dbReference type="ARBA" id="ARBA00023239"/>
    </source>
</evidence>
<comment type="catalytic activity">
    <reaction evidence="16 17 19">
        <text>(6S)-NADPHX + ADP = AMP + phosphate + NADPH + H(+)</text>
        <dbReference type="Rhea" id="RHEA:32235"/>
        <dbReference type="ChEBI" id="CHEBI:15378"/>
        <dbReference type="ChEBI" id="CHEBI:43474"/>
        <dbReference type="ChEBI" id="CHEBI:57783"/>
        <dbReference type="ChEBI" id="CHEBI:64076"/>
        <dbReference type="ChEBI" id="CHEBI:456215"/>
        <dbReference type="ChEBI" id="CHEBI:456216"/>
        <dbReference type="EC" id="4.2.1.136"/>
    </reaction>
</comment>
<accession>C6A037</accession>
<dbReference type="HOGENOM" id="CLU_024853_4_1_2"/>
<dbReference type="PROSITE" id="PS51383">
    <property type="entry name" value="YJEF_C_3"/>
    <property type="match status" value="1"/>
</dbReference>
<evidence type="ECO:0000256" key="1">
    <source>
        <dbReference type="ARBA" id="ARBA00000013"/>
    </source>
</evidence>
<gene>
    <name evidence="18" type="primary">nnrE</name>
    <name evidence="17" type="synonym">nnrD</name>
    <name evidence="22" type="ordered locus">TSIB_1969</name>
</gene>
<feature type="domain" description="YjeF N-terminal" evidence="21">
    <location>
        <begin position="11"/>
        <end position="208"/>
    </location>
</feature>
<evidence type="ECO:0000256" key="17">
    <source>
        <dbReference type="HAMAP-Rule" id="MF_01965"/>
    </source>
</evidence>
<feature type="binding site" evidence="17">
    <location>
        <position position="244"/>
    </location>
    <ligand>
        <name>(6S)-NADPHX</name>
        <dbReference type="ChEBI" id="CHEBI:64076"/>
    </ligand>
</feature>
<keyword evidence="22" id="KW-0418">Kinase</keyword>
<dbReference type="HAMAP" id="MF_01965">
    <property type="entry name" value="NADHX_dehydratase"/>
    <property type="match status" value="1"/>
</dbReference>
<dbReference type="SUPFAM" id="SSF64153">
    <property type="entry name" value="YjeF N-terminal domain-like"/>
    <property type="match status" value="1"/>
</dbReference>
<comment type="function">
    <text evidence="18">Catalyzes the epimerization of the S- and R-forms of NAD(P)HX, a damaged form of NAD(P)H that is a result of enzymatic or heat-dependent hydration. This is a prerequisite for the S-specific NAD(P)H-hydrate dehydratase to allow the repair of both epimers of NAD(P)HX.</text>
</comment>
<keyword evidence="11 18" id="KW-0413">Isomerase</keyword>
<dbReference type="EC" id="4.2.1.136" evidence="19"/>
<comment type="function">
    <text evidence="14 19">Bifunctional enzyme that catalyzes the epimerization of the S- and R-forms of NAD(P)HX and the dehydration of the S-form of NAD(P)HX at the expense of ADP, which is converted to AMP. This allows the repair of both epimers of NAD(P)HX, a damaged form of NAD(P)H that is a result of enzymatic or heat-dependent hydration.</text>
</comment>
<organism evidence="22 23">
    <name type="scientific">Thermococcus sibiricus (strain DSM 12597 / MM 739)</name>
    <dbReference type="NCBI Taxonomy" id="604354"/>
    <lineage>
        <taxon>Archaea</taxon>
        <taxon>Methanobacteriati</taxon>
        <taxon>Methanobacteriota</taxon>
        <taxon>Thermococci</taxon>
        <taxon>Thermococcales</taxon>
        <taxon>Thermococcaceae</taxon>
        <taxon>Thermococcus</taxon>
    </lineage>
</organism>
<evidence type="ECO:0000256" key="18">
    <source>
        <dbReference type="HAMAP-Rule" id="MF_01966"/>
    </source>
</evidence>
<dbReference type="NCBIfam" id="TIGR00196">
    <property type="entry name" value="yjeF_cterm"/>
    <property type="match status" value="1"/>
</dbReference>
<evidence type="ECO:0000256" key="15">
    <source>
        <dbReference type="ARBA" id="ARBA00048238"/>
    </source>
</evidence>
<dbReference type="GO" id="GO:0052856">
    <property type="term" value="F:NAD(P)HX epimerase activity"/>
    <property type="evidence" value="ECO:0007669"/>
    <property type="project" value="UniProtKB-UniRule"/>
</dbReference>
<dbReference type="Proteomes" id="UP000009079">
    <property type="component" value="Chromosome"/>
</dbReference>
<dbReference type="GO" id="GO:0046872">
    <property type="term" value="F:metal ion binding"/>
    <property type="evidence" value="ECO:0007669"/>
    <property type="project" value="UniProtKB-UniRule"/>
</dbReference>
<keyword evidence="7 17" id="KW-0067">ATP-binding</keyword>
<dbReference type="EC" id="5.1.99.6" evidence="19"/>
<keyword evidence="5 18" id="KW-0479">Metal-binding</keyword>
<dbReference type="GO" id="GO:0052855">
    <property type="term" value="F:ADP-dependent NAD(P)H-hydrate dehydratase activity"/>
    <property type="evidence" value="ECO:0007669"/>
    <property type="project" value="UniProtKB-UniRule"/>
</dbReference>
<dbReference type="CDD" id="cd01171">
    <property type="entry name" value="YXKO-related"/>
    <property type="match status" value="1"/>
</dbReference>
<name>C6A037_THESM</name>
<dbReference type="Pfam" id="PF03853">
    <property type="entry name" value="YjeF_N"/>
    <property type="match status" value="1"/>
</dbReference>
<evidence type="ECO:0000256" key="9">
    <source>
        <dbReference type="ARBA" id="ARBA00022958"/>
    </source>
</evidence>
<dbReference type="NCBIfam" id="TIGR00197">
    <property type="entry name" value="yjeF_nterm"/>
    <property type="match status" value="1"/>
</dbReference>
<keyword evidence="6 17" id="KW-0547">Nucleotide-binding</keyword>
<dbReference type="HAMAP" id="MF_01966">
    <property type="entry name" value="NADHX_epimerase"/>
    <property type="match status" value="1"/>
</dbReference>
<dbReference type="EMBL" id="CP001463">
    <property type="protein sequence ID" value="ACS91018.1"/>
    <property type="molecule type" value="Genomic_DNA"/>
</dbReference>
<evidence type="ECO:0000256" key="13">
    <source>
        <dbReference type="ARBA" id="ARBA00023268"/>
    </source>
</evidence>
<dbReference type="InterPro" id="IPR036652">
    <property type="entry name" value="YjeF_N_dom_sf"/>
</dbReference>
<feature type="binding site" evidence="18">
    <location>
        <position position="129"/>
    </location>
    <ligand>
        <name>K(+)</name>
        <dbReference type="ChEBI" id="CHEBI:29103"/>
    </ligand>
</feature>
<dbReference type="InterPro" id="IPR017953">
    <property type="entry name" value="Carbohydrate_kinase_pred_CS"/>
</dbReference>
<keyword evidence="10 17" id="KW-0520">NAD</keyword>
<comment type="subunit">
    <text evidence="17">Homotetramer.</text>
</comment>
<comment type="cofactor">
    <cofactor evidence="17">
        <name>Mg(2+)</name>
        <dbReference type="ChEBI" id="CHEBI:18420"/>
    </cofactor>
</comment>
<comment type="caution">
    <text evidence="17">Lacks conserved residue(s) required for the propagation of feature annotation.</text>
</comment>
<feature type="binding site" evidence="18">
    <location>
        <begin position="58"/>
        <end position="62"/>
    </location>
    <ligand>
        <name>(6S)-NADPHX</name>
        <dbReference type="ChEBI" id="CHEBI:64076"/>
    </ligand>
</feature>
<feature type="binding site" evidence="18">
    <location>
        <begin position="133"/>
        <end position="139"/>
    </location>
    <ligand>
        <name>(6S)-NADPHX</name>
        <dbReference type="ChEBI" id="CHEBI:64076"/>
    </ligand>
</feature>
<evidence type="ECO:0000256" key="4">
    <source>
        <dbReference type="ARBA" id="ARBA00009524"/>
    </source>
</evidence>
<dbReference type="GO" id="GO:0005524">
    <property type="term" value="F:ATP binding"/>
    <property type="evidence" value="ECO:0007669"/>
    <property type="project" value="UniProtKB-UniRule"/>
</dbReference>
<evidence type="ECO:0000259" key="21">
    <source>
        <dbReference type="PROSITE" id="PS51385"/>
    </source>
</evidence>
<evidence type="ECO:0000313" key="23">
    <source>
        <dbReference type="Proteomes" id="UP000009079"/>
    </source>
</evidence>
<dbReference type="Gene3D" id="3.40.50.10260">
    <property type="entry name" value="YjeF N-terminal domain"/>
    <property type="match status" value="1"/>
</dbReference>
<dbReference type="InterPro" id="IPR030677">
    <property type="entry name" value="Nnr"/>
</dbReference>
<reference evidence="22 23" key="1">
    <citation type="journal article" date="2009" name="Appl. Environ. Microbiol.">
        <title>Metabolic versatility and indigenous origin of the archaeon Thermococcus sibiricus, isolated from a siberian oil reservoir, as revealed by genome analysis.</title>
        <authorList>
            <person name="Mardanov A.V."/>
            <person name="Ravin N.V."/>
            <person name="Svetlitchnyi V.A."/>
            <person name="Beletsky A.V."/>
            <person name="Miroshnichenko M.L."/>
            <person name="Bonch-Osmolovskaya E.A."/>
            <person name="Skryabin K.G."/>
        </authorList>
    </citation>
    <scope>NUCLEOTIDE SEQUENCE [LARGE SCALE GENOMIC DNA]</scope>
    <source>
        <strain evidence="23">DSM 12597 / MM 739</strain>
    </source>
</reference>
<dbReference type="InterPro" id="IPR000631">
    <property type="entry name" value="CARKD"/>
</dbReference>
<dbReference type="eggNOG" id="arCOG00018">
    <property type="taxonomic scope" value="Archaea"/>
</dbReference>
<evidence type="ECO:0000256" key="10">
    <source>
        <dbReference type="ARBA" id="ARBA00023027"/>
    </source>
</evidence>
<dbReference type="GO" id="GO:0046496">
    <property type="term" value="P:nicotinamide nucleotide metabolic process"/>
    <property type="evidence" value="ECO:0007669"/>
    <property type="project" value="UniProtKB-UniRule"/>
</dbReference>
<dbReference type="Pfam" id="PF01256">
    <property type="entry name" value="Carb_kinase"/>
    <property type="match status" value="1"/>
</dbReference>
<evidence type="ECO:0000256" key="2">
    <source>
        <dbReference type="ARBA" id="ARBA00000909"/>
    </source>
</evidence>
<dbReference type="GO" id="GO:0016301">
    <property type="term" value="F:kinase activity"/>
    <property type="evidence" value="ECO:0007669"/>
    <property type="project" value="UniProtKB-KW"/>
</dbReference>
<evidence type="ECO:0000256" key="6">
    <source>
        <dbReference type="ARBA" id="ARBA00022741"/>
    </source>
</evidence>
<evidence type="ECO:0000256" key="19">
    <source>
        <dbReference type="PIRNR" id="PIRNR017184"/>
    </source>
</evidence>
<dbReference type="PANTHER" id="PTHR12592:SF0">
    <property type="entry name" value="ATP-DEPENDENT (S)-NAD(P)H-HYDRATE DEHYDRATASE"/>
    <property type="match status" value="1"/>
</dbReference>
<evidence type="ECO:0000256" key="8">
    <source>
        <dbReference type="ARBA" id="ARBA00022857"/>
    </source>
</evidence>
<sequence length="485" mass="53242">MGWWLMRIEDVYIWDINAKWLGITPYQLMENAGAGVAKIIEERVGEGLKIAVFSGTGNNGGDGFVAARHLSFENNVTLFLVGDEAKIGSEEARHNWEILRKLDFVKIIVLKDSTYIKPLDLSGFDVIVDALLGAGTRGEPREPIRSAIEKINKYAGRVKIVSVDLPSGYPSDVRVKCDFAVTFQWDKEEYGGFERVISKIGYPKELYRLVGPGDAKFALQKKGEHKGQNGKLLIIGGSEEYFGAPYLAAKAASYIVDLVYLAMPEYSARRINDPNIILRPFEGKNFTKEDVEDVLSIADGVDAVVLGPGIGEKAETKDFVIEFVRWCEKPMVIDADALKAIAEDLDVLKGKEFVLTPHPGEFKILFGKKPEGSLEEKAELVMKKAQDINGTILLKGRHDIISNGIAWKYNKTGNNGMTTGGTGDVLSGLVGALLALENKPLRAASVGAFLNGLAGDMVKEEMGENFTALDVAEKVSYAVKWILEF</sequence>
<comment type="similarity">
    <text evidence="3 19">In the N-terminal section; belongs to the NnrE/AIBP family.</text>
</comment>
<dbReference type="AlphaFoldDB" id="C6A037"/>
<feature type="binding site" evidence="17">
    <location>
        <position position="423"/>
    </location>
    <ligand>
        <name>AMP</name>
        <dbReference type="ChEBI" id="CHEBI:456215"/>
    </ligand>
</feature>
<evidence type="ECO:0000313" key="22">
    <source>
        <dbReference type="EMBL" id="ACS91018.1"/>
    </source>
</evidence>
<evidence type="ECO:0000256" key="5">
    <source>
        <dbReference type="ARBA" id="ARBA00022723"/>
    </source>
</evidence>
<evidence type="ECO:0000256" key="14">
    <source>
        <dbReference type="ARBA" id="ARBA00025153"/>
    </source>
</evidence>
<feature type="binding site" evidence="17">
    <location>
        <position position="309"/>
    </location>
    <ligand>
        <name>(6S)-NADPHX</name>
        <dbReference type="ChEBI" id="CHEBI:64076"/>
    </ligand>
</feature>
<keyword evidence="9 18" id="KW-0630">Potassium</keyword>
<feature type="binding site" evidence="17">
    <location>
        <position position="358"/>
    </location>
    <ligand>
        <name>(6S)-NADPHX</name>
        <dbReference type="ChEBI" id="CHEBI:64076"/>
    </ligand>
</feature>
<dbReference type="InterPro" id="IPR029056">
    <property type="entry name" value="Ribokinase-like"/>
</dbReference>
<dbReference type="SUPFAM" id="SSF53613">
    <property type="entry name" value="Ribokinase-like"/>
    <property type="match status" value="1"/>
</dbReference>
<comment type="function">
    <text evidence="17">Catalyzes the dehydration of the S-form of NAD(P)HX at the expense of ADP, which is converted to AMP. Together with NAD(P)HX epimerase, which catalyzes the epimerization of the S- and R-forms, the enzyme allows the repair of both epimers of NAD(P)HX, a damaged form of NAD(P)H that is a result of enzymatic or heat-dependent hydration.</text>
</comment>
<dbReference type="STRING" id="604354.TSIB_1969"/>
<evidence type="ECO:0000256" key="7">
    <source>
        <dbReference type="ARBA" id="ARBA00022840"/>
    </source>
</evidence>
<keyword evidence="23" id="KW-1185">Reference proteome</keyword>
<evidence type="ECO:0000259" key="20">
    <source>
        <dbReference type="PROSITE" id="PS51383"/>
    </source>
</evidence>
<comment type="similarity">
    <text evidence="18">Belongs to the NnrE/AIBP family.</text>
</comment>
<keyword evidence="22" id="KW-0808">Transferase</keyword>
<evidence type="ECO:0000256" key="11">
    <source>
        <dbReference type="ARBA" id="ARBA00023235"/>
    </source>
</evidence>
<dbReference type="PROSITE" id="PS51385">
    <property type="entry name" value="YJEF_N"/>
    <property type="match status" value="1"/>
</dbReference>
<comment type="similarity">
    <text evidence="17">Belongs to the NnrD/CARKD family.</text>
</comment>
<feature type="binding site" evidence="17">
    <location>
        <position position="424"/>
    </location>
    <ligand>
        <name>(6S)-NADPHX</name>
        <dbReference type="ChEBI" id="CHEBI:64076"/>
    </ligand>
</feature>
<keyword evidence="13" id="KW-0511">Multifunctional enzyme</keyword>
<feature type="binding site" evidence="18">
    <location>
        <position position="164"/>
    </location>
    <ligand>
        <name>(6S)-NADPHX</name>
        <dbReference type="ChEBI" id="CHEBI:64076"/>
    </ligand>
</feature>
<feature type="domain" description="YjeF C-terminal" evidence="20">
    <location>
        <begin position="209"/>
        <end position="482"/>
    </location>
</feature>